<dbReference type="RefSeq" id="WP_111249526.1">
    <property type="nucleotide sequence ID" value="NZ_QKWH01000001.1"/>
</dbReference>
<evidence type="ECO:0000256" key="4">
    <source>
        <dbReference type="SAM" id="MobiDB-lite"/>
    </source>
</evidence>
<keyword evidence="7" id="KW-1185">Reference proteome</keyword>
<keyword evidence="1" id="KW-0677">Repeat</keyword>
<dbReference type="InterPro" id="IPR003439">
    <property type="entry name" value="ABC_transporter-like_ATP-bd"/>
</dbReference>
<reference evidence="6 7" key="1">
    <citation type="submission" date="2018-06" db="EMBL/GenBank/DDBJ databases">
        <title>Whole genome sequencing of a novel hydrocarbon degrading bacterial strain, PW21 isolated from oil contaminated produced water sample.</title>
        <authorList>
            <person name="Nagkirti P."/>
            <person name="Shaikh A."/>
            <person name="Gowdaman V."/>
            <person name="Engineer A.E."/>
            <person name="Dagar S."/>
            <person name="Dhakephalkar P.K."/>
        </authorList>
    </citation>
    <scope>NUCLEOTIDE SEQUENCE [LARGE SCALE GENOMIC DNA]</scope>
    <source>
        <strain evidence="6 7">PW21</strain>
    </source>
</reference>
<dbReference type="GO" id="GO:0005524">
    <property type="term" value="F:ATP binding"/>
    <property type="evidence" value="ECO:0007669"/>
    <property type="project" value="UniProtKB-KW"/>
</dbReference>
<dbReference type="Pfam" id="PF00005">
    <property type="entry name" value="ABC_tran"/>
    <property type="match status" value="2"/>
</dbReference>
<keyword evidence="2" id="KW-0547">Nucleotide-binding</keyword>
<dbReference type="PROSITE" id="PS50893">
    <property type="entry name" value="ABC_TRANSPORTER_2"/>
    <property type="match status" value="2"/>
</dbReference>
<gene>
    <name evidence="6" type="ORF">DNL40_01930</name>
</gene>
<proteinExistence type="predicted"/>
<feature type="domain" description="ABC transporter" evidence="5">
    <location>
        <begin position="346"/>
        <end position="552"/>
    </location>
</feature>
<dbReference type="InterPro" id="IPR017871">
    <property type="entry name" value="ABC_transporter-like_CS"/>
</dbReference>
<dbReference type="InterPro" id="IPR003593">
    <property type="entry name" value="AAA+_ATPase"/>
</dbReference>
<feature type="region of interest" description="Disordered" evidence="4">
    <location>
        <begin position="278"/>
        <end position="297"/>
    </location>
</feature>
<evidence type="ECO:0000256" key="3">
    <source>
        <dbReference type="ARBA" id="ARBA00022840"/>
    </source>
</evidence>
<feature type="compositionally biased region" description="Basic residues" evidence="4">
    <location>
        <begin position="288"/>
        <end position="297"/>
    </location>
</feature>
<name>A0A2W5WWY6_9MICO</name>
<dbReference type="InterPro" id="IPR027417">
    <property type="entry name" value="P-loop_NTPase"/>
</dbReference>
<keyword evidence="3 6" id="KW-0067">ATP-binding</keyword>
<sequence>MHLIASDLAFAYPGRKVLEHVDVRVSDGVRLGVVGENGSGKSTLLHLLAGRLQPGGGDVRRQGTLALVEQELTPAPGETVGDVVRSALAGVRQVAAELDAAAAAFDHDAGDLGELTELLAKADHLAAWDADRRVDVALTRLGAPRDLDRELATLSVGQRYRVRLACRLAERSDLLLLDEPTNHLDDEAIGFLTEELRAWRGGVVLVTHDRQLLDDVATAILDLDPSMDGRPVLYGQPGYLAYRFAKNQAMHRWRQRYRAERKRAQQLAERLDASYEGLSDEWRPPKGSQKHRRGTRARIHVKAADRLVEKLEAEAVEVPVPPLELVFPDLPSLSPGWDPAQPLVELRNPRVVGEPGADGAPQVRLDLPGTRVAVPPAGRLLVVGPNGTGKSTLLAALAGRLPLDRGSRTAVDGVRVGVVGQENAPIVGRGLDDPRTLSGFDAAANEALALLSRGALDPDHVVPVAALGLLAEEDLERPLAELSAGQRRRFELARTLVAAPHLLVLDEPTNHLSIDLVDELTRALARTSAAVVVATHDRRMREDLADWPTLTLG</sequence>
<evidence type="ECO:0000256" key="2">
    <source>
        <dbReference type="ARBA" id="ARBA00022741"/>
    </source>
</evidence>
<dbReference type="FunFam" id="3.40.50.300:FF:000011">
    <property type="entry name" value="Putative ABC transporter ATP-binding component"/>
    <property type="match status" value="1"/>
</dbReference>
<feature type="domain" description="ABC transporter" evidence="5">
    <location>
        <begin position="3"/>
        <end position="253"/>
    </location>
</feature>
<accession>A0A2W5WWY6</accession>
<dbReference type="PROSITE" id="PS00211">
    <property type="entry name" value="ABC_TRANSPORTER_1"/>
    <property type="match status" value="1"/>
</dbReference>
<dbReference type="Proteomes" id="UP000248783">
    <property type="component" value="Unassembled WGS sequence"/>
</dbReference>
<evidence type="ECO:0000259" key="5">
    <source>
        <dbReference type="PROSITE" id="PS50893"/>
    </source>
</evidence>
<evidence type="ECO:0000313" key="7">
    <source>
        <dbReference type="Proteomes" id="UP000248783"/>
    </source>
</evidence>
<dbReference type="SUPFAM" id="SSF52540">
    <property type="entry name" value="P-loop containing nucleoside triphosphate hydrolases"/>
    <property type="match status" value="2"/>
</dbReference>
<dbReference type="SMART" id="SM00382">
    <property type="entry name" value="AAA"/>
    <property type="match status" value="2"/>
</dbReference>
<dbReference type="GO" id="GO:0016887">
    <property type="term" value="F:ATP hydrolysis activity"/>
    <property type="evidence" value="ECO:0007669"/>
    <property type="project" value="InterPro"/>
</dbReference>
<dbReference type="PANTHER" id="PTHR19211">
    <property type="entry name" value="ATP-BINDING TRANSPORT PROTEIN-RELATED"/>
    <property type="match status" value="1"/>
</dbReference>
<evidence type="ECO:0000256" key="1">
    <source>
        <dbReference type="ARBA" id="ARBA00022737"/>
    </source>
</evidence>
<organism evidence="6 7">
    <name type="scientific">Xylanimonas oleitrophica</name>
    <dbReference type="NCBI Taxonomy" id="2607479"/>
    <lineage>
        <taxon>Bacteria</taxon>
        <taxon>Bacillati</taxon>
        <taxon>Actinomycetota</taxon>
        <taxon>Actinomycetes</taxon>
        <taxon>Micrococcales</taxon>
        <taxon>Promicromonosporaceae</taxon>
        <taxon>Xylanimonas</taxon>
    </lineage>
</organism>
<dbReference type="InterPro" id="IPR050611">
    <property type="entry name" value="ABCF"/>
</dbReference>
<evidence type="ECO:0000313" key="6">
    <source>
        <dbReference type="EMBL" id="PZR55162.1"/>
    </source>
</evidence>
<comment type="caution">
    <text evidence="6">The sequence shown here is derived from an EMBL/GenBank/DDBJ whole genome shotgun (WGS) entry which is preliminary data.</text>
</comment>
<protein>
    <submittedName>
        <fullName evidence="6">ABC transporter ATP-binding protein</fullName>
    </submittedName>
</protein>
<dbReference type="CDD" id="cd03221">
    <property type="entry name" value="ABCF_EF-3"/>
    <property type="match status" value="1"/>
</dbReference>
<dbReference type="AlphaFoldDB" id="A0A2W5WWY6"/>
<dbReference type="Gene3D" id="3.40.50.300">
    <property type="entry name" value="P-loop containing nucleotide triphosphate hydrolases"/>
    <property type="match status" value="2"/>
</dbReference>
<dbReference type="PANTHER" id="PTHR19211:SF14">
    <property type="entry name" value="ATP-BINDING CASSETTE SUB-FAMILY F MEMBER 1"/>
    <property type="match status" value="1"/>
</dbReference>
<dbReference type="EMBL" id="QKWH01000001">
    <property type="protein sequence ID" value="PZR55162.1"/>
    <property type="molecule type" value="Genomic_DNA"/>
</dbReference>